<dbReference type="InterPro" id="IPR036397">
    <property type="entry name" value="RNaseH_sf"/>
</dbReference>
<sequence length="147" mass="17019">MAEQGIDWSFIPAYSPHFGGLWEAGIKSVKHHLKRVAANALLTFEEFYTLLVQIEAILNSRPLTPLSSDPNDFSCLTPAHFLIGRPFNAVSDPNVLYIKESRLSIWQRLQQIQQNLWERWNKEYISELQREPSGSLHFPPYHGVRLF</sequence>
<dbReference type="PaxDb" id="67767-A0A0J7KE76"/>
<dbReference type="InterPro" id="IPR012337">
    <property type="entry name" value="RNaseH-like_sf"/>
</dbReference>
<evidence type="ECO:0000313" key="2">
    <source>
        <dbReference type="EMBL" id="KMQ88602.1"/>
    </source>
</evidence>
<comment type="caution">
    <text evidence="2">The sequence shown here is derived from an EMBL/GenBank/DDBJ whole genome shotgun (WGS) entry which is preliminary data.</text>
</comment>
<dbReference type="Gene3D" id="3.30.420.10">
    <property type="entry name" value="Ribonuclease H-like superfamily/Ribonuclease H"/>
    <property type="match status" value="1"/>
</dbReference>
<evidence type="ECO:0000259" key="1">
    <source>
        <dbReference type="Pfam" id="PF18701"/>
    </source>
</evidence>
<dbReference type="OrthoDB" id="7695048at2759"/>
<protein>
    <recommendedName>
        <fullName evidence="1">DUF5641 domain-containing protein</fullName>
    </recommendedName>
</protein>
<organism evidence="2 3">
    <name type="scientific">Lasius niger</name>
    <name type="common">Black garden ant</name>
    <dbReference type="NCBI Taxonomy" id="67767"/>
    <lineage>
        <taxon>Eukaryota</taxon>
        <taxon>Metazoa</taxon>
        <taxon>Ecdysozoa</taxon>
        <taxon>Arthropoda</taxon>
        <taxon>Hexapoda</taxon>
        <taxon>Insecta</taxon>
        <taxon>Pterygota</taxon>
        <taxon>Neoptera</taxon>
        <taxon>Endopterygota</taxon>
        <taxon>Hymenoptera</taxon>
        <taxon>Apocrita</taxon>
        <taxon>Aculeata</taxon>
        <taxon>Formicoidea</taxon>
        <taxon>Formicidae</taxon>
        <taxon>Formicinae</taxon>
        <taxon>Lasius</taxon>
        <taxon>Lasius</taxon>
    </lineage>
</organism>
<reference evidence="2 3" key="1">
    <citation type="submission" date="2015-04" db="EMBL/GenBank/DDBJ databases">
        <title>Lasius niger genome sequencing.</title>
        <authorList>
            <person name="Konorov E.A."/>
            <person name="Nikitin M.A."/>
            <person name="Kirill M.V."/>
            <person name="Chang P."/>
        </authorList>
    </citation>
    <scope>NUCLEOTIDE SEQUENCE [LARGE SCALE GENOMIC DNA]</scope>
    <source>
        <tissue evidence="2">Whole</tissue>
    </source>
</reference>
<feature type="domain" description="DUF5641" evidence="1">
    <location>
        <begin position="105"/>
        <end position="131"/>
    </location>
</feature>
<name>A0A0J7KE76_LASNI</name>
<keyword evidence="3" id="KW-1185">Reference proteome</keyword>
<dbReference type="PANTHER" id="PTHR47331">
    <property type="entry name" value="PHD-TYPE DOMAIN-CONTAINING PROTEIN"/>
    <property type="match status" value="1"/>
</dbReference>
<proteinExistence type="predicted"/>
<dbReference type="STRING" id="67767.A0A0J7KE76"/>
<dbReference type="Pfam" id="PF18701">
    <property type="entry name" value="DUF5641"/>
    <property type="match status" value="1"/>
</dbReference>
<dbReference type="AlphaFoldDB" id="A0A0J7KE76"/>
<dbReference type="GO" id="GO:0003676">
    <property type="term" value="F:nucleic acid binding"/>
    <property type="evidence" value="ECO:0007669"/>
    <property type="project" value="InterPro"/>
</dbReference>
<gene>
    <name evidence="2" type="ORF">RF55_11884</name>
</gene>
<accession>A0A0J7KE76</accession>
<dbReference type="InterPro" id="IPR040676">
    <property type="entry name" value="DUF5641"/>
</dbReference>
<dbReference type="SUPFAM" id="SSF53098">
    <property type="entry name" value="Ribonuclease H-like"/>
    <property type="match status" value="1"/>
</dbReference>
<dbReference type="Proteomes" id="UP000036403">
    <property type="component" value="Unassembled WGS sequence"/>
</dbReference>
<evidence type="ECO:0000313" key="3">
    <source>
        <dbReference type="Proteomes" id="UP000036403"/>
    </source>
</evidence>
<dbReference type="EMBL" id="LBMM01008836">
    <property type="protein sequence ID" value="KMQ88602.1"/>
    <property type="molecule type" value="Genomic_DNA"/>
</dbReference>